<evidence type="ECO:0000259" key="6">
    <source>
        <dbReference type="Pfam" id="PF00535"/>
    </source>
</evidence>
<feature type="domain" description="Glycosyltransferase 2-like" evidence="6">
    <location>
        <begin position="5"/>
        <end position="176"/>
    </location>
</feature>
<dbReference type="EMBL" id="JACJKS010000010">
    <property type="protein sequence ID" value="MBM6948707.1"/>
    <property type="molecule type" value="Genomic_DNA"/>
</dbReference>
<evidence type="ECO:0000256" key="2">
    <source>
        <dbReference type="ARBA" id="ARBA00006739"/>
    </source>
</evidence>
<evidence type="ECO:0000313" key="7">
    <source>
        <dbReference type="EMBL" id="MBM6948707.1"/>
    </source>
</evidence>
<gene>
    <name evidence="7" type="ORF">H6A20_08595</name>
</gene>
<protein>
    <submittedName>
        <fullName evidence="7">Glycosyltransferase family 2 protein</fullName>
    </submittedName>
</protein>
<evidence type="ECO:0000256" key="1">
    <source>
        <dbReference type="ARBA" id="ARBA00004776"/>
    </source>
</evidence>
<accession>A0A938XEY4</accession>
<dbReference type="Pfam" id="PF00535">
    <property type="entry name" value="Glycos_transf_2"/>
    <property type="match status" value="1"/>
</dbReference>
<reference evidence="7" key="2">
    <citation type="journal article" date="2021" name="Sci. Rep.">
        <title>The distribution of antibiotic resistance genes in chicken gut microbiota commensals.</title>
        <authorList>
            <person name="Juricova H."/>
            <person name="Matiasovicova J."/>
            <person name="Kubasova T."/>
            <person name="Cejkova D."/>
            <person name="Rychlik I."/>
        </authorList>
    </citation>
    <scope>NUCLEOTIDE SEQUENCE</scope>
    <source>
        <strain evidence="7">An582</strain>
    </source>
</reference>
<evidence type="ECO:0000256" key="4">
    <source>
        <dbReference type="ARBA" id="ARBA00022679"/>
    </source>
</evidence>
<evidence type="ECO:0000313" key="8">
    <source>
        <dbReference type="Proteomes" id="UP000705508"/>
    </source>
</evidence>
<dbReference type="Proteomes" id="UP000705508">
    <property type="component" value="Unassembled WGS sequence"/>
</dbReference>
<keyword evidence="5" id="KW-0812">Transmembrane</keyword>
<proteinExistence type="inferred from homology"/>
<dbReference type="InterPro" id="IPR001173">
    <property type="entry name" value="Glyco_trans_2-like"/>
</dbReference>
<keyword evidence="5" id="KW-1133">Transmembrane helix</keyword>
<dbReference type="GO" id="GO:0016757">
    <property type="term" value="F:glycosyltransferase activity"/>
    <property type="evidence" value="ECO:0007669"/>
    <property type="project" value="UniProtKB-KW"/>
</dbReference>
<dbReference type="SUPFAM" id="SSF53448">
    <property type="entry name" value="Nucleotide-diphospho-sugar transferases"/>
    <property type="match status" value="1"/>
</dbReference>
<organism evidence="7 8">
    <name type="scientific">Mordavella massiliensis</name>
    <dbReference type="NCBI Taxonomy" id="1871024"/>
    <lineage>
        <taxon>Bacteria</taxon>
        <taxon>Bacillati</taxon>
        <taxon>Bacillota</taxon>
        <taxon>Clostridia</taxon>
        <taxon>Eubacteriales</taxon>
        <taxon>Clostridiaceae</taxon>
        <taxon>Mordavella</taxon>
    </lineage>
</organism>
<comment type="similarity">
    <text evidence="2">Belongs to the glycosyltransferase 2 family.</text>
</comment>
<dbReference type="CDD" id="cd04186">
    <property type="entry name" value="GT_2_like_c"/>
    <property type="match status" value="1"/>
</dbReference>
<comment type="pathway">
    <text evidence="1">Cell wall biogenesis; cell wall polysaccharide biosynthesis.</text>
</comment>
<reference evidence="7" key="1">
    <citation type="submission" date="2020-08" db="EMBL/GenBank/DDBJ databases">
        <authorList>
            <person name="Cejkova D."/>
            <person name="Kubasova T."/>
            <person name="Jahodarova E."/>
            <person name="Rychlik I."/>
        </authorList>
    </citation>
    <scope>NUCLEOTIDE SEQUENCE</scope>
    <source>
        <strain evidence="7">An582</strain>
    </source>
</reference>
<name>A0A938XEY4_9CLOT</name>
<feature type="transmembrane region" description="Helical" evidence="5">
    <location>
        <begin position="247"/>
        <end position="266"/>
    </location>
</feature>
<dbReference type="RefSeq" id="WP_204906712.1">
    <property type="nucleotide sequence ID" value="NZ_JACJKS010000010.1"/>
</dbReference>
<dbReference type="InterPro" id="IPR029044">
    <property type="entry name" value="Nucleotide-diphossugar_trans"/>
</dbReference>
<dbReference type="PANTHER" id="PTHR43179:SF12">
    <property type="entry name" value="GALACTOFURANOSYLTRANSFERASE GLFT2"/>
    <property type="match status" value="1"/>
</dbReference>
<dbReference type="AlphaFoldDB" id="A0A938XEY4"/>
<keyword evidence="4" id="KW-0808">Transferase</keyword>
<evidence type="ECO:0000256" key="5">
    <source>
        <dbReference type="SAM" id="Phobius"/>
    </source>
</evidence>
<sequence>MREVTVVIPNYNGAKYLLPCLQALYGHTRTGMDVIVVDNGSKDNTIRDAKAAFPQVKYILLDENYGFCRAVNEGIWAADTEYVILLNNDTEILDGFVEHLLRAIRRSPRIFSVEARMLRYDDPDKLDSAGTYYNAMGWAFARGRDASAEKYTRPARTFAACGGAAIYRKAVFEEIGYFDERHFAYLEDIDVGYRARIYGYVNLYEPGARVIHVGSASSGSRYNEFKTRYSGRNNIYLIYKNMPLPQILLNLPFLAAGFFIKGCFFLKKGMGKSYLLSLREGFRICRKCDRVPVRRSHLLNYLVIQAELWINIIRRFAL</sequence>
<evidence type="ECO:0000256" key="3">
    <source>
        <dbReference type="ARBA" id="ARBA00022676"/>
    </source>
</evidence>
<keyword evidence="3" id="KW-0328">Glycosyltransferase</keyword>
<dbReference type="PANTHER" id="PTHR43179">
    <property type="entry name" value="RHAMNOSYLTRANSFERASE WBBL"/>
    <property type="match status" value="1"/>
</dbReference>
<comment type="caution">
    <text evidence="7">The sequence shown here is derived from an EMBL/GenBank/DDBJ whole genome shotgun (WGS) entry which is preliminary data.</text>
</comment>
<keyword evidence="5" id="KW-0472">Membrane</keyword>
<dbReference type="Gene3D" id="3.90.550.10">
    <property type="entry name" value="Spore Coat Polysaccharide Biosynthesis Protein SpsA, Chain A"/>
    <property type="match status" value="1"/>
</dbReference>